<proteinExistence type="predicted"/>
<name>A0A429ZTC6_9ENTE</name>
<accession>A0A429ZTC6</accession>
<dbReference type="RefSeq" id="WP_125984722.1">
    <property type="nucleotide sequence ID" value="NZ_NGJS01000021.1"/>
</dbReference>
<evidence type="ECO:0000313" key="1">
    <source>
        <dbReference type="EMBL" id="RST96936.1"/>
    </source>
</evidence>
<dbReference type="EMBL" id="NGJS01000021">
    <property type="protein sequence ID" value="RST96936.1"/>
    <property type="molecule type" value="Genomic_DNA"/>
</dbReference>
<dbReference type="AlphaFoldDB" id="A0A429ZTC6"/>
<comment type="caution">
    <text evidence="1">The sequence shown here is derived from an EMBL/GenBank/DDBJ whole genome shotgun (WGS) entry which is preliminary data.</text>
</comment>
<evidence type="ECO:0008006" key="3">
    <source>
        <dbReference type="Google" id="ProtNLM"/>
    </source>
</evidence>
<dbReference type="InterPro" id="IPR038226">
    <property type="entry name" value="LMG18311-like_sf"/>
</dbReference>
<reference evidence="1 2" key="1">
    <citation type="submission" date="2017-05" db="EMBL/GenBank/DDBJ databases">
        <title>Vagococcus spp. assemblies.</title>
        <authorList>
            <person name="Gulvik C.A."/>
        </authorList>
    </citation>
    <scope>NUCLEOTIDE SEQUENCE [LARGE SCALE GENOMIC DNA]</scope>
    <source>
        <strain evidence="1 2">SS1995</strain>
    </source>
</reference>
<dbReference type="Gene3D" id="3.40.1720.10">
    <property type="entry name" value="Streptococcus thermophilus LMG 18311 protein like"/>
    <property type="match status" value="1"/>
</dbReference>
<protein>
    <recommendedName>
        <fullName evidence="3">DUF1827 domain-containing protein</fullName>
    </recommendedName>
</protein>
<organism evidence="1 2">
    <name type="scientific">Vagococcus vulneris</name>
    <dbReference type="NCBI Taxonomy" id="1977869"/>
    <lineage>
        <taxon>Bacteria</taxon>
        <taxon>Bacillati</taxon>
        <taxon>Bacillota</taxon>
        <taxon>Bacilli</taxon>
        <taxon>Lactobacillales</taxon>
        <taxon>Enterococcaceae</taxon>
        <taxon>Vagococcus</taxon>
    </lineage>
</organism>
<dbReference type="OrthoDB" id="2308827at2"/>
<evidence type="ECO:0000313" key="2">
    <source>
        <dbReference type="Proteomes" id="UP000287857"/>
    </source>
</evidence>
<gene>
    <name evidence="1" type="ORF">CBF37_10610</name>
</gene>
<dbReference type="Proteomes" id="UP000287857">
    <property type="component" value="Unassembled WGS sequence"/>
</dbReference>
<sequence length="104" mass="11778">MKLVDVTSSYVNLVEKQLGNTDANYVRVYSFGKTLVVHSEAEKHIEIVIVNKSRDIKDYEIDHVVSSLLHTTLSNPRLSIIRANGLVELSMEKVPVKKKEQKKA</sequence>
<dbReference type="Pfam" id="PF08860">
    <property type="entry name" value="DUF1827"/>
    <property type="match status" value="1"/>
</dbReference>
<dbReference type="InterPro" id="IPR014959">
    <property type="entry name" value="DUF1827"/>
</dbReference>
<keyword evidence="2" id="KW-1185">Reference proteome</keyword>